<sequence length="469" mass="51775">MWQLYLSSLLSAWGDRMWGFAVGLILINITPESLVLSASYGLVSCGTAIMFGSSVGRWIDRTARWKALTTSLILQNSSVVTSAVICVVLLEFKTELSDSLNGFGLILCYILFIIFASAANLASIASSIIVGKDWIVVIAGPNTNKLSKLNSTLRSINLVVLAVAPMFTGFIMNFLSLTAAAAIQAGWNIFSCFVEWTIYKNLFNSHPALARKGAENCVEPFNESYAKRRSKSQNSVGKFFRDWVSYFRHPVRYAGIALACLYMTVLGFDSITTGYATSQGVPEWILGILAGVGAVTGLLGSTSFPKWKIWLGLDKTGLLGFFSQVVCLSLCVFSVWLPGSPFNIPDSVKQERSYYSVGFLMGGIFLSRFGLWIADLTINQILQEEVKELERGKINGVQQSFNQLMDMMKFILVILLPYSDTFGYLIIISFAFICLGMMFYSLYVFRRQSPPSVDDEENPMTVAASSSNI</sequence>
<name>A0AA88HEW3_ARTSF</name>
<dbReference type="GO" id="GO:0005381">
    <property type="term" value="F:iron ion transmembrane transporter activity"/>
    <property type="evidence" value="ECO:0007669"/>
    <property type="project" value="UniProtKB-UniRule"/>
</dbReference>
<evidence type="ECO:0000256" key="7">
    <source>
        <dbReference type="RuleBase" id="RU365065"/>
    </source>
</evidence>
<organism evidence="9 10">
    <name type="scientific">Artemia franciscana</name>
    <name type="common">Brine shrimp</name>
    <name type="synonym">Artemia sanfranciscana</name>
    <dbReference type="NCBI Taxonomy" id="6661"/>
    <lineage>
        <taxon>Eukaryota</taxon>
        <taxon>Metazoa</taxon>
        <taxon>Ecdysozoa</taxon>
        <taxon>Arthropoda</taxon>
        <taxon>Crustacea</taxon>
        <taxon>Branchiopoda</taxon>
        <taxon>Anostraca</taxon>
        <taxon>Artemiidae</taxon>
        <taxon>Artemia</taxon>
    </lineage>
</organism>
<dbReference type="CDD" id="cd17480">
    <property type="entry name" value="MFS_SLC40A1_like"/>
    <property type="match status" value="1"/>
</dbReference>
<comment type="similarity">
    <text evidence="2 7">Belongs to the ferroportin (FP) (TC 2.A.100) family. SLC40A subfamily.</text>
</comment>
<evidence type="ECO:0000256" key="5">
    <source>
        <dbReference type="ARBA" id="ARBA00022989"/>
    </source>
</evidence>
<protein>
    <recommendedName>
        <fullName evidence="7">Solute carrier family 40 member</fullName>
    </recommendedName>
</protein>
<evidence type="ECO:0000313" key="10">
    <source>
        <dbReference type="Proteomes" id="UP001187531"/>
    </source>
</evidence>
<feature type="transmembrane region" description="Helical" evidence="7">
    <location>
        <begin position="357"/>
        <end position="379"/>
    </location>
</feature>
<dbReference type="PANTHER" id="PTHR11660">
    <property type="entry name" value="SOLUTE CARRIER FAMILY 40 MEMBER"/>
    <property type="match status" value="1"/>
</dbReference>
<gene>
    <name evidence="9" type="ORF">QYM36_016620</name>
</gene>
<feature type="transmembrane region" description="Helical" evidence="7">
    <location>
        <begin position="71"/>
        <end position="90"/>
    </location>
</feature>
<dbReference type="EMBL" id="JAVRJZ010000021">
    <property type="protein sequence ID" value="KAK2704281.1"/>
    <property type="molecule type" value="Genomic_DNA"/>
</dbReference>
<accession>A0AA88HEW3</accession>
<dbReference type="InterPro" id="IPR009716">
    <property type="entry name" value="Ferroportin-1"/>
</dbReference>
<dbReference type="AlphaFoldDB" id="A0AA88HEW3"/>
<keyword evidence="10" id="KW-1185">Reference proteome</keyword>
<evidence type="ECO:0000256" key="4">
    <source>
        <dbReference type="ARBA" id="ARBA00022692"/>
    </source>
</evidence>
<evidence type="ECO:0000256" key="8">
    <source>
        <dbReference type="SAM" id="MobiDB-lite"/>
    </source>
</evidence>
<keyword evidence="3 7" id="KW-0813">Transport</keyword>
<comment type="function">
    <text evidence="7">May be involved in iron transport and iron homeostasis.</text>
</comment>
<comment type="caution">
    <text evidence="9">The sequence shown here is derived from an EMBL/GenBank/DDBJ whole genome shotgun (WGS) entry which is preliminary data.</text>
</comment>
<evidence type="ECO:0000256" key="6">
    <source>
        <dbReference type="ARBA" id="ARBA00023136"/>
    </source>
</evidence>
<evidence type="ECO:0000313" key="9">
    <source>
        <dbReference type="EMBL" id="KAK2704281.1"/>
    </source>
</evidence>
<keyword evidence="4 7" id="KW-0812">Transmembrane</keyword>
<evidence type="ECO:0000256" key="3">
    <source>
        <dbReference type="ARBA" id="ARBA00022448"/>
    </source>
</evidence>
<feature type="transmembrane region" description="Helical" evidence="7">
    <location>
        <begin position="424"/>
        <end position="445"/>
    </location>
</feature>
<feature type="transmembrane region" description="Helical" evidence="7">
    <location>
        <begin position="284"/>
        <end position="304"/>
    </location>
</feature>
<dbReference type="InterPro" id="IPR036259">
    <property type="entry name" value="MFS_trans_sf"/>
</dbReference>
<dbReference type="Proteomes" id="UP001187531">
    <property type="component" value="Unassembled WGS sequence"/>
</dbReference>
<feature type="transmembrane region" description="Helical" evidence="7">
    <location>
        <begin position="251"/>
        <end position="272"/>
    </location>
</feature>
<dbReference type="PANTHER" id="PTHR11660:SF57">
    <property type="entry name" value="SOLUTE CARRIER FAMILY 40 MEMBER"/>
    <property type="match status" value="1"/>
</dbReference>
<dbReference type="GO" id="GO:0016020">
    <property type="term" value="C:membrane"/>
    <property type="evidence" value="ECO:0007669"/>
    <property type="project" value="UniProtKB-SubCell"/>
</dbReference>
<feature type="transmembrane region" description="Helical" evidence="7">
    <location>
        <begin position="316"/>
        <end position="337"/>
    </location>
</feature>
<evidence type="ECO:0000256" key="2">
    <source>
        <dbReference type="ARBA" id="ARBA00006279"/>
    </source>
</evidence>
<feature type="region of interest" description="Disordered" evidence="8">
    <location>
        <begin position="450"/>
        <end position="469"/>
    </location>
</feature>
<proteinExistence type="inferred from homology"/>
<dbReference type="Pfam" id="PF06963">
    <property type="entry name" value="FPN1"/>
    <property type="match status" value="1"/>
</dbReference>
<keyword evidence="7" id="KW-0406">Ion transport</keyword>
<feature type="transmembrane region" description="Helical" evidence="7">
    <location>
        <begin position="102"/>
        <end position="122"/>
    </location>
</feature>
<comment type="subcellular location">
    <subcellularLocation>
        <location evidence="1 7">Membrane</location>
        <topology evidence="1 7">Multi-pass membrane protein</topology>
    </subcellularLocation>
</comment>
<keyword evidence="6 7" id="KW-0472">Membrane</keyword>
<keyword evidence="5 7" id="KW-1133">Transmembrane helix</keyword>
<reference evidence="9" key="1">
    <citation type="submission" date="2023-07" db="EMBL/GenBank/DDBJ databases">
        <title>Chromosome-level genome assembly of Artemia franciscana.</title>
        <authorList>
            <person name="Jo E."/>
        </authorList>
    </citation>
    <scope>NUCLEOTIDE SEQUENCE</scope>
    <source>
        <tissue evidence="9">Whole body</tissue>
    </source>
</reference>
<evidence type="ECO:0000256" key="1">
    <source>
        <dbReference type="ARBA" id="ARBA00004141"/>
    </source>
</evidence>
<dbReference type="SUPFAM" id="SSF103473">
    <property type="entry name" value="MFS general substrate transporter"/>
    <property type="match status" value="1"/>
</dbReference>
<dbReference type="Gene3D" id="1.20.1250.20">
    <property type="entry name" value="MFS general substrate transporter like domains"/>
    <property type="match status" value="1"/>
</dbReference>
<comment type="caution">
    <text evidence="7">Lacks conserved residue(s) required for the propagation of feature annotation.</text>
</comment>
<feature type="transmembrane region" description="Helical" evidence="7">
    <location>
        <begin position="155"/>
        <end position="175"/>
    </location>
</feature>